<gene>
    <name evidence="2" type="ORF">GSY63_08915</name>
</gene>
<comment type="caution">
    <text evidence="2">The sequence shown here is derived from an EMBL/GenBank/DDBJ whole genome shotgun (WGS) entry which is preliminary data.</text>
</comment>
<dbReference type="EMBL" id="WWEO01000041">
    <property type="protein sequence ID" value="NCD69474.1"/>
    <property type="molecule type" value="Genomic_DNA"/>
</dbReference>
<name>A0A966DUA8_9SPHI</name>
<dbReference type="RefSeq" id="WP_166585442.1">
    <property type="nucleotide sequence ID" value="NZ_WWEO01000041.1"/>
</dbReference>
<keyword evidence="1" id="KW-0812">Transmembrane</keyword>
<feature type="transmembrane region" description="Helical" evidence="1">
    <location>
        <begin position="52"/>
        <end position="72"/>
    </location>
</feature>
<keyword evidence="3" id="KW-1185">Reference proteome</keyword>
<sequence length="191" mass="22251">MDRIYFLIFTPDKKFRFTPNWIMLITSTLLIAYSWLIQGVPTESILITCRDLFLIAALLVGLYFTVGAFWLYEPLEGLLEGRIEFEKDKIRVNEKIYELKDIINLNFRFNNFYGERLVRLGKSFNGLLSQGVNNYVEFKDQNAEVYGFYFRLDAKNEYLSLAPFINEAIKLNKLSLAKGVELLGIENINSD</sequence>
<dbReference type="AlphaFoldDB" id="A0A966DUA8"/>
<keyword evidence="1" id="KW-1133">Transmembrane helix</keyword>
<evidence type="ECO:0000256" key="1">
    <source>
        <dbReference type="SAM" id="Phobius"/>
    </source>
</evidence>
<accession>A0A966DUA8</accession>
<reference evidence="2" key="1">
    <citation type="submission" date="2020-01" db="EMBL/GenBank/DDBJ databases">
        <authorList>
            <person name="Seo Y.L."/>
        </authorList>
    </citation>
    <scope>NUCLEOTIDE SEQUENCE</scope>
    <source>
        <strain evidence="2">R11</strain>
    </source>
</reference>
<organism evidence="2 3">
    <name type="scientific">Mucilaginibacter agri</name>
    <dbReference type="NCBI Taxonomy" id="2695265"/>
    <lineage>
        <taxon>Bacteria</taxon>
        <taxon>Pseudomonadati</taxon>
        <taxon>Bacteroidota</taxon>
        <taxon>Sphingobacteriia</taxon>
        <taxon>Sphingobacteriales</taxon>
        <taxon>Sphingobacteriaceae</taxon>
        <taxon>Mucilaginibacter</taxon>
    </lineage>
</organism>
<evidence type="ECO:0000313" key="3">
    <source>
        <dbReference type="Proteomes" id="UP000638732"/>
    </source>
</evidence>
<protein>
    <submittedName>
        <fullName evidence="2">Uncharacterized protein</fullName>
    </submittedName>
</protein>
<feature type="transmembrane region" description="Helical" evidence="1">
    <location>
        <begin position="21"/>
        <end position="40"/>
    </location>
</feature>
<reference evidence="2" key="2">
    <citation type="submission" date="2020-10" db="EMBL/GenBank/DDBJ databases">
        <title>Mucilaginibacter sp. nov., isolated from soil.</title>
        <authorList>
            <person name="Jeon C.O."/>
        </authorList>
    </citation>
    <scope>NUCLEOTIDE SEQUENCE</scope>
    <source>
        <strain evidence="2">R11</strain>
    </source>
</reference>
<dbReference type="Proteomes" id="UP000638732">
    <property type="component" value="Unassembled WGS sequence"/>
</dbReference>
<evidence type="ECO:0000313" key="2">
    <source>
        <dbReference type="EMBL" id="NCD69474.1"/>
    </source>
</evidence>
<proteinExistence type="predicted"/>
<keyword evidence="1" id="KW-0472">Membrane</keyword>